<evidence type="ECO:0000256" key="8">
    <source>
        <dbReference type="ARBA" id="ARBA00023034"/>
    </source>
</evidence>
<dbReference type="InterPro" id="IPR022751">
    <property type="entry name" value="Alpha_mannosyltransferase"/>
</dbReference>
<evidence type="ECO:0000256" key="2">
    <source>
        <dbReference type="ARBA" id="ARBA00004922"/>
    </source>
</evidence>
<dbReference type="Proteomes" id="UP000183365">
    <property type="component" value="Unassembled WGS sequence"/>
</dbReference>
<dbReference type="InterPro" id="IPR029044">
    <property type="entry name" value="Nucleotide-diphossugar_trans"/>
</dbReference>
<dbReference type="GO" id="GO:0000139">
    <property type="term" value="C:Golgi membrane"/>
    <property type="evidence" value="ECO:0007669"/>
    <property type="project" value="UniProtKB-SubCell"/>
</dbReference>
<keyword evidence="6" id="KW-0735">Signal-anchor</keyword>
<keyword evidence="7 10" id="KW-1133">Transmembrane helix</keyword>
<dbReference type="Gene3D" id="3.90.550.10">
    <property type="entry name" value="Spore Coat Polysaccharide Biosynthesis Protein SpsA, Chain A"/>
    <property type="match status" value="1"/>
</dbReference>
<evidence type="ECO:0000256" key="7">
    <source>
        <dbReference type="ARBA" id="ARBA00022989"/>
    </source>
</evidence>
<evidence type="ECO:0000313" key="11">
    <source>
        <dbReference type="EMBL" id="SGZ40662.1"/>
    </source>
</evidence>
<comment type="similarity">
    <text evidence="3">Belongs to the MNN1/MNT family.</text>
</comment>
<dbReference type="EMBL" id="FQNF01000059">
    <property type="protein sequence ID" value="SGZ40662.1"/>
    <property type="molecule type" value="Genomic_DNA"/>
</dbReference>
<name>A0A1L0FM71_9ASCO</name>
<keyword evidence="12" id="KW-1185">Reference proteome</keyword>
<evidence type="ECO:0008006" key="13">
    <source>
        <dbReference type="Google" id="ProtNLM"/>
    </source>
</evidence>
<proteinExistence type="inferred from homology"/>
<reference evidence="12" key="1">
    <citation type="submission" date="2016-11" db="EMBL/GenBank/DDBJ databases">
        <authorList>
            <person name="Guldener U."/>
        </authorList>
    </citation>
    <scope>NUCLEOTIDE SEQUENCE [LARGE SCALE GENOMIC DNA]</scope>
</reference>
<evidence type="ECO:0000256" key="1">
    <source>
        <dbReference type="ARBA" id="ARBA00004323"/>
    </source>
</evidence>
<keyword evidence="9 10" id="KW-0472">Membrane</keyword>
<dbReference type="VEuPathDB" id="FungiDB:HGUI_02862"/>
<evidence type="ECO:0000256" key="10">
    <source>
        <dbReference type="SAM" id="Phobius"/>
    </source>
</evidence>
<dbReference type="SUPFAM" id="SSF53448">
    <property type="entry name" value="Nucleotide-diphospho-sugar transferases"/>
    <property type="match status" value="1"/>
</dbReference>
<organism evidence="11 12">
    <name type="scientific">Hanseniaspora guilliermondii</name>
    <dbReference type="NCBI Taxonomy" id="56406"/>
    <lineage>
        <taxon>Eukaryota</taxon>
        <taxon>Fungi</taxon>
        <taxon>Dikarya</taxon>
        <taxon>Ascomycota</taxon>
        <taxon>Saccharomycotina</taxon>
        <taxon>Saccharomycetes</taxon>
        <taxon>Saccharomycodales</taxon>
        <taxon>Saccharomycodaceae</taxon>
        <taxon>Hanseniaspora</taxon>
    </lineage>
</organism>
<comment type="subcellular location">
    <subcellularLocation>
        <location evidence="1">Golgi apparatus membrane</location>
        <topology evidence="1">Single-pass type II membrane protein</topology>
    </subcellularLocation>
</comment>
<evidence type="ECO:0000313" key="12">
    <source>
        <dbReference type="Proteomes" id="UP000183365"/>
    </source>
</evidence>
<evidence type="ECO:0000256" key="5">
    <source>
        <dbReference type="ARBA" id="ARBA00022692"/>
    </source>
</evidence>
<dbReference type="GO" id="GO:0046354">
    <property type="term" value="P:mannan biosynthetic process"/>
    <property type="evidence" value="ECO:0007669"/>
    <property type="project" value="TreeGrafter"/>
</dbReference>
<evidence type="ECO:0000256" key="4">
    <source>
        <dbReference type="ARBA" id="ARBA00022679"/>
    </source>
</evidence>
<dbReference type="PANTHER" id="PTHR31646:SF1">
    <property type="entry name" value="ALPHA-1,2-MANNOSYLTRANSFERASE MNN2"/>
    <property type="match status" value="1"/>
</dbReference>
<feature type="transmembrane region" description="Helical" evidence="10">
    <location>
        <begin position="21"/>
        <end position="41"/>
    </location>
</feature>
<comment type="pathway">
    <text evidence="2">Protein modification; protein glycosylation.</text>
</comment>
<dbReference type="GO" id="GO:0000026">
    <property type="term" value="F:alpha-1,2-mannosyltransferase activity"/>
    <property type="evidence" value="ECO:0007669"/>
    <property type="project" value="TreeGrafter"/>
</dbReference>
<accession>A0A1L0FM71</accession>
<keyword evidence="4" id="KW-0808">Transferase</keyword>
<keyword evidence="5 10" id="KW-0812">Transmembrane</keyword>
<evidence type="ECO:0000256" key="6">
    <source>
        <dbReference type="ARBA" id="ARBA00022968"/>
    </source>
</evidence>
<keyword evidence="8" id="KW-0333">Golgi apparatus</keyword>
<dbReference type="AlphaFoldDB" id="A0A1L0FM71"/>
<dbReference type="Pfam" id="PF11051">
    <property type="entry name" value="Mannosyl_trans3"/>
    <property type="match status" value="1"/>
</dbReference>
<gene>
    <name evidence="11" type="ORF">HGUI_02862</name>
</gene>
<sequence length="583" mass="67334">MIHFKIPFFLKKLNKASNKSAKRFMLISILSVIILLTYLTIYNQADVFNSVQDSSSYKKVPAGKQNFNSIIMKINKEYNPHISYPASKTFEEKDTRSELVANSLGSYKNKCPVIGQDTSDVKSWNKLSKKYLSKECLVVNENIKNQLRDSHTRLIDNLIDEADNTFMYPGEEFYSGNGIVFVGGGSYSLMTYSVIKTIRKSGTTLPIEVLIPTEEEAITDAEFCSLIENQNAKCIYLSRIFSQELLETNEFKGFQYKSLALFASSFENVLLLDADDYPLKNLDTIFDHKIFKRSGLILWPDFWRRTTNPFFYESAGAEVDTSKKIRNSLDTVSNLADFIKDQSPEDIPFHDFAGAIPDPSSETGQMMISKKLHWKTLLLSMYYNIYGPSVYYHLLSQYSSGQGDKETFIAAAHLLKLPYYQIFSSSSVDGYFTEEGDFRGLTYYQKDFRHDYETKLKLADDIRQLNNVEDLTYVKQKYFSGDLSEDYAMFAHCNLPKFHPLKMAINDEFIRNDLHYRGYTHKKCLAGLDLEKEINLAYEELICQPGKSVFDYMFKDNEKLIMCNYIKKRLALFEREPLFNQPI</sequence>
<dbReference type="OrthoDB" id="430354at2759"/>
<evidence type="ECO:0000256" key="3">
    <source>
        <dbReference type="ARBA" id="ARBA00009105"/>
    </source>
</evidence>
<protein>
    <recommendedName>
        <fullName evidence="13">Alpha-1,2-mannosyltransferase MNN2</fullName>
    </recommendedName>
</protein>
<dbReference type="PANTHER" id="PTHR31646">
    <property type="entry name" value="ALPHA-1,2-MANNOSYLTRANSFERASE MNN2"/>
    <property type="match status" value="1"/>
</dbReference>
<evidence type="ECO:0000256" key="9">
    <source>
        <dbReference type="ARBA" id="ARBA00023136"/>
    </source>
</evidence>